<name>A0A8X6YCX5_9ARAC</name>
<accession>A0A8X6YCX5</accession>
<dbReference type="AlphaFoldDB" id="A0A8X6YCX5"/>
<keyword evidence="2" id="KW-1185">Reference proteome</keyword>
<evidence type="ECO:0000313" key="2">
    <source>
        <dbReference type="Proteomes" id="UP000886998"/>
    </source>
</evidence>
<proteinExistence type="predicted"/>
<protein>
    <submittedName>
        <fullName evidence="1">Uncharacterized protein</fullName>
    </submittedName>
</protein>
<sequence>MLSQAQKSNLHKMQQYYVKPVCRPMSRANLLCQRQDSNYIVEGSADVISTEYATETDGKSFPLSNRTTLKLIL</sequence>
<gene>
    <name evidence="1" type="ORF">TNIN_193781</name>
</gene>
<evidence type="ECO:0000313" key="1">
    <source>
        <dbReference type="EMBL" id="GFY70571.1"/>
    </source>
</evidence>
<dbReference type="EMBL" id="BMAV01018333">
    <property type="protein sequence ID" value="GFY70571.1"/>
    <property type="molecule type" value="Genomic_DNA"/>
</dbReference>
<organism evidence="1 2">
    <name type="scientific">Trichonephila inaurata madagascariensis</name>
    <dbReference type="NCBI Taxonomy" id="2747483"/>
    <lineage>
        <taxon>Eukaryota</taxon>
        <taxon>Metazoa</taxon>
        <taxon>Ecdysozoa</taxon>
        <taxon>Arthropoda</taxon>
        <taxon>Chelicerata</taxon>
        <taxon>Arachnida</taxon>
        <taxon>Araneae</taxon>
        <taxon>Araneomorphae</taxon>
        <taxon>Entelegynae</taxon>
        <taxon>Araneoidea</taxon>
        <taxon>Nephilidae</taxon>
        <taxon>Trichonephila</taxon>
        <taxon>Trichonephila inaurata</taxon>
    </lineage>
</organism>
<comment type="caution">
    <text evidence="1">The sequence shown here is derived from an EMBL/GenBank/DDBJ whole genome shotgun (WGS) entry which is preliminary data.</text>
</comment>
<reference evidence="1" key="1">
    <citation type="submission" date="2020-08" db="EMBL/GenBank/DDBJ databases">
        <title>Multicomponent nature underlies the extraordinary mechanical properties of spider dragline silk.</title>
        <authorList>
            <person name="Kono N."/>
            <person name="Nakamura H."/>
            <person name="Mori M."/>
            <person name="Yoshida Y."/>
            <person name="Ohtoshi R."/>
            <person name="Malay A.D."/>
            <person name="Moran D.A.P."/>
            <person name="Tomita M."/>
            <person name="Numata K."/>
            <person name="Arakawa K."/>
        </authorList>
    </citation>
    <scope>NUCLEOTIDE SEQUENCE</scope>
</reference>
<dbReference type="Proteomes" id="UP000886998">
    <property type="component" value="Unassembled WGS sequence"/>
</dbReference>